<feature type="transmembrane region" description="Helical" evidence="14">
    <location>
        <begin position="59"/>
        <end position="82"/>
    </location>
</feature>
<dbReference type="InterPro" id="IPR030470">
    <property type="entry name" value="UbiA_prenylTrfase_CS"/>
</dbReference>
<comment type="pathway">
    <text evidence="2 14">Porphyrin-containing compound metabolism; heme O biosynthesis; heme O from protoheme: step 1/1.</text>
</comment>
<comment type="subcellular location">
    <subcellularLocation>
        <location evidence="1 14">Cell membrane</location>
        <topology evidence="1 14">Multi-pass membrane protein</topology>
    </subcellularLocation>
</comment>
<organism evidence="15 16">
    <name type="scientific">Rhizosaccharibacter radicis</name>
    <dbReference type="NCBI Taxonomy" id="2782605"/>
    <lineage>
        <taxon>Bacteria</taxon>
        <taxon>Pseudomonadati</taxon>
        <taxon>Pseudomonadota</taxon>
        <taxon>Alphaproteobacteria</taxon>
        <taxon>Acetobacterales</taxon>
        <taxon>Acetobacteraceae</taxon>
        <taxon>Rhizosaccharibacter</taxon>
    </lineage>
</organism>
<comment type="function">
    <text evidence="14">Converts heme B (protoheme IX) to heme O by substitution of the vinyl group on carbon 2 of heme B porphyrin ring with a hydroxyethyl farnesyl side group.</text>
</comment>
<evidence type="ECO:0000256" key="8">
    <source>
        <dbReference type="ARBA" id="ARBA00023133"/>
    </source>
</evidence>
<feature type="transmembrane region" description="Helical" evidence="14">
    <location>
        <begin position="131"/>
        <end position="150"/>
    </location>
</feature>
<dbReference type="InterPro" id="IPR000537">
    <property type="entry name" value="UbiA_prenyltransferase"/>
</dbReference>
<keyword evidence="6 14" id="KW-0812">Transmembrane</keyword>
<keyword evidence="7 14" id="KW-1133">Transmembrane helix</keyword>
<dbReference type="Pfam" id="PF01040">
    <property type="entry name" value="UbiA"/>
    <property type="match status" value="1"/>
</dbReference>
<keyword evidence="5 14" id="KW-0808">Transferase</keyword>
<evidence type="ECO:0000256" key="2">
    <source>
        <dbReference type="ARBA" id="ARBA00004919"/>
    </source>
</evidence>
<feature type="transmembrane region" description="Helical" evidence="14">
    <location>
        <begin position="228"/>
        <end position="248"/>
    </location>
</feature>
<dbReference type="Gene3D" id="1.10.357.140">
    <property type="entry name" value="UbiA prenyltransferase"/>
    <property type="match status" value="1"/>
</dbReference>
<dbReference type="PANTHER" id="PTHR43448:SF7">
    <property type="entry name" value="4-HYDROXYBENZOATE SOLANESYLTRANSFERASE"/>
    <property type="match status" value="1"/>
</dbReference>
<gene>
    <name evidence="15" type="primary">cyoE</name>
    <name evidence="14" type="synonym">ctaB</name>
    <name evidence="15" type="ORF">NFI88_08695</name>
</gene>
<evidence type="ECO:0000256" key="12">
    <source>
        <dbReference type="ARBA" id="ARBA00042475"/>
    </source>
</evidence>
<comment type="miscellaneous">
    <text evidence="14">Carbon 2 of the heme B porphyrin ring is defined according to the Fischer nomenclature.</text>
</comment>
<reference evidence="15 16" key="1">
    <citation type="submission" date="2022-06" db="EMBL/GenBank/DDBJ databases">
        <title>Rhizosaccharibacter gen. nov. sp. nov. KSS12, endophytic bacteria isolated from sugarcane.</title>
        <authorList>
            <person name="Pitiwittayakul N."/>
        </authorList>
    </citation>
    <scope>NUCLEOTIDE SEQUENCE [LARGE SCALE GENOMIC DNA]</scope>
    <source>
        <strain evidence="15 16">KSS12</strain>
    </source>
</reference>
<feature type="transmembrane region" description="Helical" evidence="14">
    <location>
        <begin position="157"/>
        <end position="176"/>
    </location>
</feature>
<feature type="transmembrane region" description="Helical" evidence="14">
    <location>
        <begin position="254"/>
        <end position="274"/>
    </location>
</feature>
<evidence type="ECO:0000256" key="3">
    <source>
        <dbReference type="ARBA" id="ARBA00012292"/>
    </source>
</evidence>
<evidence type="ECO:0000256" key="9">
    <source>
        <dbReference type="ARBA" id="ARBA00023136"/>
    </source>
</evidence>
<dbReference type="PROSITE" id="PS00943">
    <property type="entry name" value="UBIA"/>
    <property type="match status" value="1"/>
</dbReference>
<keyword evidence="8 14" id="KW-0350">Heme biosynthesis</keyword>
<accession>A0ABT1VX45</accession>
<feature type="transmembrane region" description="Helical" evidence="14">
    <location>
        <begin position="182"/>
        <end position="207"/>
    </location>
</feature>
<evidence type="ECO:0000313" key="16">
    <source>
        <dbReference type="Proteomes" id="UP001524547"/>
    </source>
</evidence>
<feature type="transmembrane region" description="Helical" evidence="14">
    <location>
        <begin position="37"/>
        <end position="53"/>
    </location>
</feature>
<dbReference type="PANTHER" id="PTHR43448">
    <property type="entry name" value="PROTOHEME IX FARNESYLTRANSFERASE, MITOCHONDRIAL"/>
    <property type="match status" value="1"/>
</dbReference>
<dbReference type="InterPro" id="IPR044878">
    <property type="entry name" value="UbiA_sf"/>
</dbReference>
<comment type="caution">
    <text evidence="15">The sequence shown here is derived from an EMBL/GenBank/DDBJ whole genome shotgun (WGS) entry which is preliminary data.</text>
</comment>
<dbReference type="HAMAP" id="MF_00154">
    <property type="entry name" value="CyoE_CtaB"/>
    <property type="match status" value="1"/>
</dbReference>
<evidence type="ECO:0000256" key="6">
    <source>
        <dbReference type="ARBA" id="ARBA00022692"/>
    </source>
</evidence>
<evidence type="ECO:0000256" key="5">
    <source>
        <dbReference type="ARBA" id="ARBA00022679"/>
    </source>
</evidence>
<feature type="transmembrane region" description="Helical" evidence="14">
    <location>
        <begin position="103"/>
        <end position="125"/>
    </location>
</feature>
<sequence length="319" mass="34007">MSGATDLLSTGLPREADPSAAAGSHWRDWIVLLKPRVMTLVVLTGAIGLYAAPVHVQPFVAAVAILCIALATGGAGAINMWYDRDIDAVMRRTAARPVPAGRVAAGDALGYGVALSVISVALMWLATNWVAAASLAFSIFFYVVIYTMWLKRSTPQNIVIGGAAGAFPPIVGWAAATGRIELLPVLLFATVFFWTPPHFWALSLYACKDYGRAGVPMLPVVRGARHTRWQILVYTLVLTAVSLAPAVLHLLGPLYLLAAAVLDAGFILLAWRVLRDDQAADGTSLTGDKPARRAFRFSLLYLAVLFAAVPLDQALFPGG</sequence>
<evidence type="ECO:0000256" key="10">
    <source>
        <dbReference type="ARBA" id="ARBA00030253"/>
    </source>
</evidence>
<keyword evidence="16" id="KW-1185">Reference proteome</keyword>
<dbReference type="EC" id="2.5.1.141" evidence="3 14"/>
<protein>
    <recommendedName>
        <fullName evidence="11 14">Protoheme IX farnesyltransferase</fullName>
        <ecNumber evidence="3 14">2.5.1.141</ecNumber>
    </recommendedName>
    <alternativeName>
        <fullName evidence="12 14">Heme B farnesyltransferase</fullName>
    </alternativeName>
    <alternativeName>
        <fullName evidence="10 14">Heme O synthase</fullName>
    </alternativeName>
</protein>
<evidence type="ECO:0000256" key="7">
    <source>
        <dbReference type="ARBA" id="ARBA00022989"/>
    </source>
</evidence>
<dbReference type="EMBL" id="JAMZEJ010000005">
    <property type="protein sequence ID" value="MCQ8240911.1"/>
    <property type="molecule type" value="Genomic_DNA"/>
</dbReference>
<dbReference type="Proteomes" id="UP001524547">
    <property type="component" value="Unassembled WGS sequence"/>
</dbReference>
<dbReference type="GO" id="GO:0008495">
    <property type="term" value="F:protoheme IX farnesyltransferase activity"/>
    <property type="evidence" value="ECO:0007669"/>
    <property type="project" value="UniProtKB-EC"/>
</dbReference>
<feature type="transmembrane region" description="Helical" evidence="14">
    <location>
        <begin position="294"/>
        <end position="311"/>
    </location>
</feature>
<evidence type="ECO:0000256" key="14">
    <source>
        <dbReference type="HAMAP-Rule" id="MF_00154"/>
    </source>
</evidence>
<dbReference type="NCBIfam" id="TIGR01473">
    <property type="entry name" value="cyoE_ctaB"/>
    <property type="match status" value="1"/>
</dbReference>
<comment type="catalytic activity">
    <reaction evidence="13 14">
        <text>heme b + (2E,6E)-farnesyl diphosphate + H2O = Fe(II)-heme o + diphosphate</text>
        <dbReference type="Rhea" id="RHEA:28070"/>
        <dbReference type="ChEBI" id="CHEBI:15377"/>
        <dbReference type="ChEBI" id="CHEBI:33019"/>
        <dbReference type="ChEBI" id="CHEBI:60344"/>
        <dbReference type="ChEBI" id="CHEBI:60530"/>
        <dbReference type="ChEBI" id="CHEBI:175763"/>
        <dbReference type="EC" id="2.5.1.141"/>
    </reaction>
</comment>
<dbReference type="NCBIfam" id="NF003349">
    <property type="entry name" value="PRK04375.1-2"/>
    <property type="match status" value="1"/>
</dbReference>
<evidence type="ECO:0000256" key="11">
    <source>
        <dbReference type="ARBA" id="ARBA00040810"/>
    </source>
</evidence>
<dbReference type="RefSeq" id="WP_422919661.1">
    <property type="nucleotide sequence ID" value="NZ_JAMZEJ010000005.1"/>
</dbReference>
<proteinExistence type="inferred from homology"/>
<keyword evidence="9 14" id="KW-0472">Membrane</keyword>
<keyword evidence="4 14" id="KW-1003">Cell membrane</keyword>
<evidence type="ECO:0000256" key="1">
    <source>
        <dbReference type="ARBA" id="ARBA00004651"/>
    </source>
</evidence>
<dbReference type="InterPro" id="IPR006369">
    <property type="entry name" value="Protohaem_IX_farnesylTrfase"/>
</dbReference>
<name>A0ABT1VX45_9PROT</name>
<evidence type="ECO:0000313" key="15">
    <source>
        <dbReference type="EMBL" id="MCQ8240911.1"/>
    </source>
</evidence>
<evidence type="ECO:0000256" key="13">
    <source>
        <dbReference type="ARBA" id="ARBA00047690"/>
    </source>
</evidence>
<dbReference type="CDD" id="cd13957">
    <property type="entry name" value="PT_UbiA_Cox10"/>
    <property type="match status" value="1"/>
</dbReference>
<comment type="similarity">
    <text evidence="14">Belongs to the UbiA prenyltransferase family. Protoheme IX farnesyltransferase subfamily.</text>
</comment>
<evidence type="ECO:0000256" key="4">
    <source>
        <dbReference type="ARBA" id="ARBA00022475"/>
    </source>
</evidence>